<protein>
    <submittedName>
        <fullName evidence="1">FAD-binding domain-containing protein</fullName>
    </submittedName>
</protein>
<dbReference type="Proteomes" id="UP000814140">
    <property type="component" value="Unassembled WGS sequence"/>
</dbReference>
<name>A0ACB8SXE6_9AGAM</name>
<gene>
    <name evidence="1" type="ORF">BV25DRAFT_1917410</name>
</gene>
<keyword evidence="2" id="KW-1185">Reference proteome</keyword>
<evidence type="ECO:0000313" key="1">
    <source>
        <dbReference type="EMBL" id="KAI0060857.1"/>
    </source>
</evidence>
<reference evidence="1" key="2">
    <citation type="journal article" date="2022" name="New Phytol.">
        <title>Evolutionary transition to the ectomycorrhizal habit in the genomes of a hyperdiverse lineage of mushroom-forming fungi.</title>
        <authorList>
            <person name="Looney B."/>
            <person name="Miyauchi S."/>
            <person name="Morin E."/>
            <person name="Drula E."/>
            <person name="Courty P.E."/>
            <person name="Kohler A."/>
            <person name="Kuo A."/>
            <person name="LaButti K."/>
            <person name="Pangilinan J."/>
            <person name="Lipzen A."/>
            <person name="Riley R."/>
            <person name="Andreopoulos W."/>
            <person name="He G."/>
            <person name="Johnson J."/>
            <person name="Nolan M."/>
            <person name="Tritt A."/>
            <person name="Barry K.W."/>
            <person name="Grigoriev I.V."/>
            <person name="Nagy L.G."/>
            <person name="Hibbett D."/>
            <person name="Henrissat B."/>
            <person name="Matheny P.B."/>
            <person name="Labbe J."/>
            <person name="Martin F.M."/>
        </authorList>
    </citation>
    <scope>NUCLEOTIDE SEQUENCE</scope>
    <source>
        <strain evidence="1">HHB10654</strain>
    </source>
</reference>
<evidence type="ECO:0000313" key="2">
    <source>
        <dbReference type="Proteomes" id="UP000814140"/>
    </source>
</evidence>
<accession>A0ACB8SXE6</accession>
<dbReference type="EMBL" id="MU277216">
    <property type="protein sequence ID" value="KAI0060857.1"/>
    <property type="molecule type" value="Genomic_DNA"/>
</dbReference>
<comment type="caution">
    <text evidence="1">The sequence shown here is derived from an EMBL/GenBank/DDBJ whole genome shotgun (WGS) entry which is preliminary data.</text>
</comment>
<proteinExistence type="predicted"/>
<sequence>MFCQAVSIGFLVFVSFAGLSNGLSDTEELTSTTLAYLSTCKAISAVISDASDVYYPPSSQYAADILHWSVASMANSTCSVEPGTPEDVGKILRVLASTRTPFGVKGGGHSTNPGFSSTLGVQISLSRFSEVIVNAASGTVDIGPGLTWDAVYNALASTGVTVVGGRIPGVGVAGLTLGGGYSWITSQHGLALDNVQAYELVLPNGTVTTVTETEADLWFGLRGGLNNFGVVTKFTLKSYPQAEIWGGVLIIAEEYAQAFSLAAIDYAARNTDTKAALIPSFNYLAANDTLLMTALIFYDGPSPPPGIYDELLAIPAVTNTVATGSFVDFFLSIGPLLTPDGISRDFYSGVPVFTYTPALVSVLLNETTFWGKYLGTLDPSASITGALEPYDSGIFSHGSASAYPPDRSRALLPSNFGVGWSNSALDSVVHDVIKQASQTVHLAAIAEGQHIENAAQYPNYALFDTPLDQMYGANVPRLRAIKSHYDPENVMGLAGGFKF</sequence>
<reference evidence="1" key="1">
    <citation type="submission" date="2021-03" db="EMBL/GenBank/DDBJ databases">
        <authorList>
            <consortium name="DOE Joint Genome Institute"/>
            <person name="Ahrendt S."/>
            <person name="Looney B.P."/>
            <person name="Miyauchi S."/>
            <person name="Morin E."/>
            <person name="Drula E."/>
            <person name="Courty P.E."/>
            <person name="Chicoki N."/>
            <person name="Fauchery L."/>
            <person name="Kohler A."/>
            <person name="Kuo A."/>
            <person name="Labutti K."/>
            <person name="Pangilinan J."/>
            <person name="Lipzen A."/>
            <person name="Riley R."/>
            <person name="Andreopoulos W."/>
            <person name="He G."/>
            <person name="Johnson J."/>
            <person name="Barry K.W."/>
            <person name="Grigoriev I.V."/>
            <person name="Nagy L."/>
            <person name="Hibbett D."/>
            <person name="Henrissat B."/>
            <person name="Matheny P.B."/>
            <person name="Labbe J."/>
            <person name="Martin F."/>
        </authorList>
    </citation>
    <scope>NUCLEOTIDE SEQUENCE</scope>
    <source>
        <strain evidence="1">HHB10654</strain>
    </source>
</reference>
<organism evidence="1 2">
    <name type="scientific">Artomyces pyxidatus</name>
    <dbReference type="NCBI Taxonomy" id="48021"/>
    <lineage>
        <taxon>Eukaryota</taxon>
        <taxon>Fungi</taxon>
        <taxon>Dikarya</taxon>
        <taxon>Basidiomycota</taxon>
        <taxon>Agaricomycotina</taxon>
        <taxon>Agaricomycetes</taxon>
        <taxon>Russulales</taxon>
        <taxon>Auriscalpiaceae</taxon>
        <taxon>Artomyces</taxon>
    </lineage>
</organism>